<proteinExistence type="predicted"/>
<evidence type="ECO:0000313" key="3">
    <source>
        <dbReference type="Proteomes" id="UP000095287"/>
    </source>
</evidence>
<feature type="transmembrane region" description="Helical" evidence="2">
    <location>
        <begin position="6"/>
        <end position="30"/>
    </location>
</feature>
<dbReference type="PANTHER" id="PTHR23021">
    <property type="entry name" value="SERPENTINE RECEPTOR, CLASS T"/>
    <property type="match status" value="1"/>
</dbReference>
<keyword evidence="3" id="KW-1185">Reference proteome</keyword>
<evidence type="ECO:0000256" key="2">
    <source>
        <dbReference type="SAM" id="Phobius"/>
    </source>
</evidence>
<accession>A0A1I7YKB4</accession>
<sequence length="294" mass="32860">MNCTTIVSGAFYMVLGILPIPLYLRMLWVLLARKEFRKNECFFLISQVGICDFLMIVGQSIFGIRIASSYLLVFTEYVAVPVFASSWIAMLAMNFVLAVNRLKVLCNVYIPSKTIIALLAVAWLFGLFFFFSYATRTSPLVTVDGLSLFYDVTVPYAVLVQKIEFYGSMALIGASLLVYQYIIGSFAYQRCHGSGAIISRSTAEFRLLTLSAVEFVSCACLDMAWHFGDLFLPDSEWTGTAVNALIIFHCGWINPGLSMLLSRKLRHAVFSVRGGQVDPSEPSRSRVLSTDRRC</sequence>
<dbReference type="Proteomes" id="UP000095287">
    <property type="component" value="Unplaced"/>
</dbReference>
<feature type="transmembrane region" description="Helical" evidence="2">
    <location>
        <begin position="42"/>
        <end position="66"/>
    </location>
</feature>
<feature type="compositionally biased region" description="Basic and acidic residues" evidence="1">
    <location>
        <begin position="281"/>
        <end position="294"/>
    </location>
</feature>
<name>A0A1I7YKB4_9BILA</name>
<feature type="transmembrane region" description="Helical" evidence="2">
    <location>
        <begin position="165"/>
        <end position="187"/>
    </location>
</feature>
<keyword evidence="2" id="KW-0472">Membrane</keyword>
<dbReference type="WBParaSite" id="L893_g17294.t1">
    <property type="protein sequence ID" value="L893_g17294.t1"/>
    <property type="gene ID" value="L893_g17294"/>
</dbReference>
<feature type="transmembrane region" description="Helical" evidence="2">
    <location>
        <begin position="78"/>
        <end position="102"/>
    </location>
</feature>
<feature type="region of interest" description="Disordered" evidence="1">
    <location>
        <begin position="275"/>
        <end position="294"/>
    </location>
</feature>
<dbReference type="AlphaFoldDB" id="A0A1I7YKB4"/>
<keyword evidence="2" id="KW-0812">Transmembrane</keyword>
<reference evidence="4" key="1">
    <citation type="submission" date="2016-11" db="UniProtKB">
        <authorList>
            <consortium name="WormBaseParasite"/>
        </authorList>
    </citation>
    <scope>IDENTIFICATION</scope>
</reference>
<evidence type="ECO:0000256" key="1">
    <source>
        <dbReference type="SAM" id="MobiDB-lite"/>
    </source>
</evidence>
<dbReference type="SUPFAM" id="SSF81321">
    <property type="entry name" value="Family A G protein-coupled receptor-like"/>
    <property type="match status" value="1"/>
</dbReference>
<feature type="transmembrane region" description="Helical" evidence="2">
    <location>
        <begin position="207"/>
        <end position="228"/>
    </location>
</feature>
<evidence type="ECO:0000313" key="4">
    <source>
        <dbReference type="WBParaSite" id="L893_g17294.t1"/>
    </source>
</evidence>
<dbReference type="InterPro" id="IPR019425">
    <property type="entry name" value="7TM_GPCR_serpentine_rcpt_Srt"/>
</dbReference>
<feature type="transmembrane region" description="Helical" evidence="2">
    <location>
        <begin position="114"/>
        <end position="134"/>
    </location>
</feature>
<keyword evidence="2" id="KW-1133">Transmembrane helix</keyword>
<feature type="transmembrane region" description="Helical" evidence="2">
    <location>
        <begin position="240"/>
        <end position="261"/>
    </location>
</feature>
<protein>
    <submittedName>
        <fullName evidence="4">G protein-coupled receptor</fullName>
    </submittedName>
</protein>
<organism evidence="3 4">
    <name type="scientific">Steinernema glaseri</name>
    <dbReference type="NCBI Taxonomy" id="37863"/>
    <lineage>
        <taxon>Eukaryota</taxon>
        <taxon>Metazoa</taxon>
        <taxon>Ecdysozoa</taxon>
        <taxon>Nematoda</taxon>
        <taxon>Chromadorea</taxon>
        <taxon>Rhabditida</taxon>
        <taxon>Tylenchina</taxon>
        <taxon>Panagrolaimomorpha</taxon>
        <taxon>Strongyloidoidea</taxon>
        <taxon>Steinernematidae</taxon>
        <taxon>Steinernema</taxon>
    </lineage>
</organism>